<keyword evidence="1" id="KW-0175">Coiled coil</keyword>
<protein>
    <recommendedName>
        <fullName evidence="3">Myb/SANT-like domain-containing protein</fullName>
    </recommendedName>
</protein>
<feature type="coiled-coil region" evidence="1">
    <location>
        <begin position="206"/>
        <end position="233"/>
    </location>
</feature>
<evidence type="ECO:0000313" key="2">
    <source>
        <dbReference type="EMBL" id="ETM30609.1"/>
    </source>
</evidence>
<accession>W2M535</accession>
<dbReference type="EMBL" id="KI696947">
    <property type="protein sequence ID" value="ETM30609.1"/>
    <property type="molecule type" value="Genomic_DNA"/>
</dbReference>
<dbReference type="Proteomes" id="UP000054532">
    <property type="component" value="Unassembled WGS sequence"/>
</dbReference>
<feature type="non-terminal residue" evidence="2">
    <location>
        <position position="1"/>
    </location>
</feature>
<reference evidence="2" key="1">
    <citation type="submission" date="2013-11" db="EMBL/GenBank/DDBJ databases">
        <title>The Genome Sequence of Phytophthora parasitica IAC_01/95.</title>
        <authorList>
            <consortium name="The Broad Institute Genomics Platform"/>
            <person name="Russ C."/>
            <person name="Tyler B."/>
            <person name="Panabieres F."/>
            <person name="Shan W."/>
            <person name="Tripathy S."/>
            <person name="Grunwald N."/>
            <person name="Machado M."/>
            <person name="Johnson C.S."/>
            <person name="Arredondo F."/>
            <person name="Hong C."/>
            <person name="Coffey M."/>
            <person name="Young S.K."/>
            <person name="Zeng Q."/>
            <person name="Gargeya S."/>
            <person name="Fitzgerald M."/>
            <person name="Abouelleil A."/>
            <person name="Alvarado L."/>
            <person name="Chapman S.B."/>
            <person name="Gainer-Dewar J."/>
            <person name="Goldberg J."/>
            <person name="Griggs A."/>
            <person name="Gujja S."/>
            <person name="Hansen M."/>
            <person name="Howarth C."/>
            <person name="Imamovic A."/>
            <person name="Ireland A."/>
            <person name="Larimer J."/>
            <person name="McCowan C."/>
            <person name="Murphy C."/>
            <person name="Pearson M."/>
            <person name="Poon T.W."/>
            <person name="Priest M."/>
            <person name="Roberts A."/>
            <person name="Saif S."/>
            <person name="Shea T."/>
            <person name="Sykes S."/>
            <person name="Wortman J."/>
            <person name="Nusbaum C."/>
            <person name="Birren B."/>
        </authorList>
    </citation>
    <scope>NUCLEOTIDE SEQUENCE [LARGE SCALE GENOMIC DNA]</scope>
    <source>
        <strain evidence="2">IAC_01/95</strain>
    </source>
</reference>
<proteinExistence type="predicted"/>
<evidence type="ECO:0008006" key="3">
    <source>
        <dbReference type="Google" id="ProtNLM"/>
    </source>
</evidence>
<gene>
    <name evidence="2" type="ORF">L914_21714</name>
</gene>
<organism evidence="2">
    <name type="scientific">Phytophthora nicotianae</name>
    <name type="common">Potato buckeye rot agent</name>
    <name type="synonym">Phytophthora parasitica</name>
    <dbReference type="NCBI Taxonomy" id="4792"/>
    <lineage>
        <taxon>Eukaryota</taxon>
        <taxon>Sar</taxon>
        <taxon>Stramenopiles</taxon>
        <taxon>Oomycota</taxon>
        <taxon>Peronosporomycetes</taxon>
        <taxon>Peronosporales</taxon>
        <taxon>Peronosporaceae</taxon>
        <taxon>Phytophthora</taxon>
    </lineage>
</organism>
<sequence length="266" mass="30723">SCVFHKMVFRFTTMEDLEMLRELIRQKPFAAKRGSTLEIWDSVAAALGSALKKEIKVKQIRDRLNLLKTRFKEKEQLSALASGVEESIHAVNVQTHYTDVDGLIREYTQLERLHHDTKAAQKISKEKKEEDLAKCAAAIVDESRRRRAYRDDTSFYSDSDDSSDAQSVVSGAESTVYTGSSKAKQQGVKRSNAYLTEIKRQDKKYKEQLDLKHRELEQGQKQFEERLEFEKKQAEDRLQFEQHIQQSNREMILECAKIFGAALAKK</sequence>
<dbReference type="AlphaFoldDB" id="W2M535"/>
<name>W2M535_PHYNI</name>
<dbReference type="PANTHER" id="PTHR37558:SF1">
    <property type="entry name" value="HTH CENPB-TYPE DOMAIN-CONTAINING PROTEIN"/>
    <property type="match status" value="1"/>
</dbReference>
<dbReference type="PANTHER" id="PTHR37558">
    <property type="entry name" value="HTH CENPB-TYPE DOMAIN-CONTAINING PROTEIN"/>
    <property type="match status" value="1"/>
</dbReference>
<dbReference type="VEuPathDB" id="FungiDB:PPTG_04601"/>
<evidence type="ECO:0000256" key="1">
    <source>
        <dbReference type="SAM" id="Coils"/>
    </source>
</evidence>